<evidence type="ECO:0000313" key="5">
    <source>
        <dbReference type="Proteomes" id="UP000500826"/>
    </source>
</evidence>
<dbReference type="InterPro" id="IPR023753">
    <property type="entry name" value="FAD/NAD-binding_dom"/>
</dbReference>
<feature type="region of interest" description="Disordered" evidence="1">
    <location>
        <begin position="29"/>
        <end position="49"/>
    </location>
</feature>
<protein>
    <submittedName>
        <fullName evidence="4">NAD(P)/FAD-dependent oxidoreductase</fullName>
    </submittedName>
</protein>
<name>A0ABX6P670_9BURK</name>
<evidence type="ECO:0000256" key="1">
    <source>
        <dbReference type="SAM" id="MobiDB-lite"/>
    </source>
</evidence>
<proteinExistence type="predicted"/>
<feature type="domain" description="Sulfide dehydrogenase [flavocytochrome c] flavoprotein chain central" evidence="3">
    <location>
        <begin position="190"/>
        <end position="251"/>
    </location>
</feature>
<gene>
    <name evidence="4" type="ORF">HK414_20155</name>
</gene>
<dbReference type="InterPro" id="IPR049386">
    <property type="entry name" value="FCSD_central"/>
</dbReference>
<dbReference type="InterPro" id="IPR036188">
    <property type="entry name" value="FAD/NAD-bd_sf"/>
</dbReference>
<dbReference type="InterPro" id="IPR052541">
    <property type="entry name" value="SQRD"/>
</dbReference>
<sequence length="263" mass="28136">MKDDIRDTVLRRRLLQLAATGALGALLPLTGSGRERDDEDEGDGKPTTFALARTGPKGHVVVVGGGMAGATAAKYLRLWGGAGLKVTLVEAEAAYTSNIMSNLVLNGSRSIGSLQYTHADLEAKYGVVRRRAALTGISVADRRIALSDGSSLAYDRLVPAPGIEFEEAYGLTERDYAGKTPHAWRAGPQTELLRRQLAGMRAGGTFVMTIPRAPYRCPPGPYERACVVADFLSRQKGAGAKVVVLDENPGIRRRCTTSRAPSR</sequence>
<accession>A0ABX6P670</accession>
<dbReference type="SUPFAM" id="SSF51905">
    <property type="entry name" value="FAD/NAD(P)-binding domain"/>
    <property type="match status" value="2"/>
</dbReference>
<dbReference type="Gene3D" id="3.50.50.60">
    <property type="entry name" value="FAD/NAD(P)-binding domain"/>
    <property type="match status" value="2"/>
</dbReference>
<dbReference type="EMBL" id="CP053418">
    <property type="protein sequence ID" value="QJW85022.1"/>
    <property type="molecule type" value="Genomic_DNA"/>
</dbReference>
<dbReference type="PANTHER" id="PTHR43755">
    <property type="match status" value="1"/>
</dbReference>
<dbReference type="Pfam" id="PF07992">
    <property type="entry name" value="Pyr_redox_2"/>
    <property type="match status" value="1"/>
</dbReference>
<evidence type="ECO:0000259" key="2">
    <source>
        <dbReference type="Pfam" id="PF07992"/>
    </source>
</evidence>
<dbReference type="PANTHER" id="PTHR43755:SF1">
    <property type="entry name" value="FAD-DEPENDENT PYRIDINE NUCLEOTIDE-DISULPHIDE OXIDOREDUCTASE"/>
    <property type="match status" value="1"/>
</dbReference>
<dbReference type="Proteomes" id="UP000500826">
    <property type="component" value="Chromosome"/>
</dbReference>
<organism evidence="4 5">
    <name type="scientific">Ramlibacter terrae</name>
    <dbReference type="NCBI Taxonomy" id="2732511"/>
    <lineage>
        <taxon>Bacteria</taxon>
        <taxon>Pseudomonadati</taxon>
        <taxon>Pseudomonadota</taxon>
        <taxon>Betaproteobacteria</taxon>
        <taxon>Burkholderiales</taxon>
        <taxon>Comamonadaceae</taxon>
        <taxon>Ramlibacter</taxon>
    </lineage>
</organism>
<evidence type="ECO:0000259" key="3">
    <source>
        <dbReference type="Pfam" id="PF21706"/>
    </source>
</evidence>
<keyword evidence="5" id="KW-1185">Reference proteome</keyword>
<feature type="domain" description="FAD/NAD(P)-binding" evidence="2">
    <location>
        <begin position="59"/>
        <end position="163"/>
    </location>
</feature>
<reference evidence="4 5" key="1">
    <citation type="submission" date="2020-05" db="EMBL/GenBank/DDBJ databases">
        <title>Ramlibacter rhizophilus sp. nov., isolated from rhizosphere soil of national flower Mugunghwa from South Korea.</title>
        <authorList>
            <person name="Zheng-Fei Y."/>
            <person name="Huan T."/>
        </authorList>
    </citation>
    <scope>NUCLEOTIDE SEQUENCE [LARGE SCALE GENOMIC DNA]</scope>
    <source>
        <strain evidence="4 5">H242</strain>
    </source>
</reference>
<reference evidence="4 5" key="2">
    <citation type="submission" date="2020-05" db="EMBL/GenBank/DDBJ databases">
        <authorList>
            <person name="Khan S.A."/>
            <person name="Jeon C.O."/>
            <person name="Chun B.H."/>
        </authorList>
    </citation>
    <scope>NUCLEOTIDE SEQUENCE [LARGE SCALE GENOMIC DNA]</scope>
    <source>
        <strain evidence="4 5">H242</strain>
    </source>
</reference>
<dbReference type="Pfam" id="PF21706">
    <property type="entry name" value="FCSD_central"/>
    <property type="match status" value="1"/>
</dbReference>
<evidence type="ECO:0000313" key="4">
    <source>
        <dbReference type="EMBL" id="QJW85022.1"/>
    </source>
</evidence>